<dbReference type="FunFam" id="3.30.460.10:FF:000001">
    <property type="entry name" value="GTP pyrophosphokinase RelA"/>
    <property type="match status" value="1"/>
</dbReference>
<dbReference type="FunFam" id="3.10.20.30:FF:000002">
    <property type="entry name" value="GTP pyrophosphokinase (RelA/SpoT)"/>
    <property type="match status" value="1"/>
</dbReference>
<evidence type="ECO:0000313" key="6">
    <source>
        <dbReference type="Proteomes" id="UP000034108"/>
    </source>
</evidence>
<dbReference type="CDD" id="cd00077">
    <property type="entry name" value="HDc"/>
    <property type="match status" value="1"/>
</dbReference>
<dbReference type="InterPro" id="IPR003607">
    <property type="entry name" value="HD/PDEase_dom"/>
</dbReference>
<comment type="caution">
    <text evidence="5">The sequence shown here is derived from an EMBL/GenBank/DDBJ whole genome shotgun (WGS) entry which is preliminary data.</text>
</comment>
<dbReference type="Gene3D" id="3.10.20.30">
    <property type="match status" value="1"/>
</dbReference>
<dbReference type="InterPro" id="IPR006674">
    <property type="entry name" value="HD_domain"/>
</dbReference>
<dbReference type="PROSITE" id="PS51831">
    <property type="entry name" value="HD"/>
    <property type="match status" value="1"/>
</dbReference>
<dbReference type="InterPro" id="IPR043519">
    <property type="entry name" value="NT_sf"/>
</dbReference>
<dbReference type="InterPro" id="IPR012675">
    <property type="entry name" value="Beta-grasp_dom_sf"/>
</dbReference>
<dbReference type="GO" id="GO:0016787">
    <property type="term" value="F:hydrolase activity"/>
    <property type="evidence" value="ECO:0007669"/>
    <property type="project" value="UniProtKB-KW"/>
</dbReference>
<evidence type="ECO:0000256" key="1">
    <source>
        <dbReference type="ARBA" id="ARBA00025704"/>
    </source>
</evidence>
<dbReference type="PANTHER" id="PTHR21262">
    <property type="entry name" value="GUANOSINE-3',5'-BIS DIPHOSPHATE 3'-PYROPHOSPHOHYDROLASE"/>
    <property type="match status" value="1"/>
</dbReference>
<dbReference type="Gene3D" id="1.10.3210.10">
    <property type="entry name" value="Hypothetical protein af1432"/>
    <property type="match status" value="1"/>
</dbReference>
<dbReference type="Pfam" id="PF02824">
    <property type="entry name" value="TGS"/>
    <property type="match status" value="1"/>
</dbReference>
<gene>
    <name evidence="5" type="ORF">UU49_C0006G0036</name>
</gene>
<accession>A0A0G0XRD6</accession>
<dbReference type="SMART" id="SM00471">
    <property type="entry name" value="HDc"/>
    <property type="match status" value="1"/>
</dbReference>
<dbReference type="PATRIC" id="fig|1619048.3.peg.290"/>
<dbReference type="Gene3D" id="3.30.460.10">
    <property type="entry name" value="Beta Polymerase, domain 2"/>
    <property type="match status" value="1"/>
</dbReference>
<dbReference type="InterPro" id="IPR012676">
    <property type="entry name" value="TGS-like"/>
</dbReference>
<sequence length="503" mass="57695">METIENLLKIIKNYNPEADLDLIRLAYDFAESAHKGQKRLSGVPYIEHPLNVAVTLAEMKLDTPIIVAGLLHDIPEDTSISLNEIKKNFGADVASMVEGVTKLGKLKYRGMERYIENLRKMFVSIAKDIRVIIIKFADRLHNLKTLDALPEKKRYRVALESLEIYAPIANRLGMGEMKGQIEDYSFKHLNAKEYNWITQLMTESFQQRKQWLDTVKKITQKELKASNIEIISIHGRVKHTYSLFCKILRYNRDINKIYDLVALRVIVKDLADCYAALGVIHKLWRPVPSRIKDYISQPKPNGYQSIHTTVFATDGQIVEFQIRTEKMHEEAEFGVAAHWHYDEKGSVIPSKNIAWIKELAAFQKVSLEKITDLENLKIDVFQNRIFVFTPRGDVIDLPERASPVDFAYSIHTELGNKCVGARINDQLASLDTSLKSGDVVEILTDKNRKGPSLEWLKFVKTNAARGHIKAKAHSSLTDWLKTKILPEKFPKKEADKIRKKKLF</sequence>
<proteinExistence type="inferred from homology"/>
<dbReference type="InterPro" id="IPR004811">
    <property type="entry name" value="RelA/Spo_fam"/>
</dbReference>
<dbReference type="Pfam" id="PF04607">
    <property type="entry name" value="RelA_SpoT"/>
    <property type="match status" value="1"/>
</dbReference>
<dbReference type="SUPFAM" id="SSF81301">
    <property type="entry name" value="Nucleotidyltransferase"/>
    <property type="match status" value="1"/>
</dbReference>
<dbReference type="CDD" id="cd01668">
    <property type="entry name" value="TGS_RSH"/>
    <property type="match status" value="1"/>
</dbReference>
<dbReference type="STRING" id="1619048.UU49_C0006G0036"/>
<reference evidence="5 6" key="1">
    <citation type="journal article" date="2015" name="Nature">
        <title>rRNA introns, odd ribosomes, and small enigmatic genomes across a large radiation of phyla.</title>
        <authorList>
            <person name="Brown C.T."/>
            <person name="Hug L.A."/>
            <person name="Thomas B.C."/>
            <person name="Sharon I."/>
            <person name="Castelle C.J."/>
            <person name="Singh A."/>
            <person name="Wilkins M.J."/>
            <person name="Williams K.H."/>
            <person name="Banfield J.F."/>
        </authorList>
    </citation>
    <scope>NUCLEOTIDE SEQUENCE [LARGE SCALE GENOMIC DNA]</scope>
</reference>
<dbReference type="GO" id="GO:0005886">
    <property type="term" value="C:plasma membrane"/>
    <property type="evidence" value="ECO:0007669"/>
    <property type="project" value="TreeGrafter"/>
</dbReference>
<dbReference type="CDD" id="cd05399">
    <property type="entry name" value="NT_Rel-Spo_like"/>
    <property type="match status" value="1"/>
</dbReference>
<keyword evidence="5" id="KW-0378">Hydrolase</keyword>
<dbReference type="InterPro" id="IPR007685">
    <property type="entry name" value="RelA_SpoT"/>
</dbReference>
<dbReference type="EMBL" id="LCAV01000006">
    <property type="protein sequence ID" value="KKR99480.1"/>
    <property type="molecule type" value="Genomic_DNA"/>
</dbReference>
<name>A0A0G0XRD6_9BACT</name>
<dbReference type="Proteomes" id="UP000034108">
    <property type="component" value="Unassembled WGS sequence"/>
</dbReference>
<organism evidence="5 6">
    <name type="scientific">Candidatus Magasanikbacteria bacterium GW2011_GWC2_41_17</name>
    <dbReference type="NCBI Taxonomy" id="1619048"/>
    <lineage>
        <taxon>Bacteria</taxon>
        <taxon>Candidatus Magasanikiibacteriota</taxon>
    </lineage>
</organism>
<evidence type="ECO:0000259" key="3">
    <source>
        <dbReference type="PROSITE" id="PS51831"/>
    </source>
</evidence>
<evidence type="ECO:0000259" key="4">
    <source>
        <dbReference type="PROSITE" id="PS51880"/>
    </source>
</evidence>
<dbReference type="NCBIfam" id="TIGR00691">
    <property type="entry name" value="spoT_relA"/>
    <property type="match status" value="1"/>
</dbReference>
<evidence type="ECO:0000256" key="2">
    <source>
        <dbReference type="RuleBase" id="RU003847"/>
    </source>
</evidence>
<comment type="similarity">
    <text evidence="2">Belongs to the relA/spoT family.</text>
</comment>
<feature type="domain" description="HD" evidence="3">
    <location>
        <begin position="45"/>
        <end position="143"/>
    </location>
</feature>
<dbReference type="Pfam" id="PF13328">
    <property type="entry name" value="HD_4"/>
    <property type="match status" value="1"/>
</dbReference>
<dbReference type="FunFam" id="1.10.3210.10:FF:000001">
    <property type="entry name" value="GTP pyrophosphokinase RelA"/>
    <property type="match status" value="1"/>
</dbReference>
<dbReference type="SMART" id="SM00954">
    <property type="entry name" value="RelA_SpoT"/>
    <property type="match status" value="1"/>
</dbReference>
<feature type="domain" description="TGS" evidence="4">
    <location>
        <begin position="383"/>
        <end position="444"/>
    </location>
</feature>
<comment type="function">
    <text evidence="2">In eubacteria ppGpp (guanosine 3'-diphosphate 5'-diphosphate) is a mediator of the stringent response that coordinates a variety of cellular activities in response to changes in nutritional abundance.</text>
</comment>
<evidence type="ECO:0000313" key="5">
    <source>
        <dbReference type="EMBL" id="KKR99480.1"/>
    </source>
</evidence>
<protein>
    <submittedName>
        <fullName evidence="5">Guanosine polyphosphate pyrophosphohydrolase/synthetase</fullName>
    </submittedName>
</protein>
<dbReference type="AlphaFoldDB" id="A0A0G0XRD6"/>
<dbReference type="PANTHER" id="PTHR21262:SF31">
    <property type="entry name" value="GTP PYROPHOSPHOKINASE"/>
    <property type="match status" value="1"/>
</dbReference>
<dbReference type="SUPFAM" id="SSF109604">
    <property type="entry name" value="HD-domain/PDEase-like"/>
    <property type="match status" value="1"/>
</dbReference>
<dbReference type="SUPFAM" id="SSF81271">
    <property type="entry name" value="TGS-like"/>
    <property type="match status" value="1"/>
</dbReference>
<dbReference type="InterPro" id="IPR033655">
    <property type="entry name" value="TGS_RelA/SpoT"/>
</dbReference>
<dbReference type="InterPro" id="IPR004095">
    <property type="entry name" value="TGS"/>
</dbReference>
<dbReference type="GO" id="GO:0015969">
    <property type="term" value="P:guanosine tetraphosphate metabolic process"/>
    <property type="evidence" value="ECO:0007669"/>
    <property type="project" value="InterPro"/>
</dbReference>
<dbReference type="PROSITE" id="PS51880">
    <property type="entry name" value="TGS"/>
    <property type="match status" value="1"/>
</dbReference>
<comment type="pathway">
    <text evidence="1">Purine metabolism.</text>
</comment>